<reference evidence="4" key="1">
    <citation type="submission" date="2016-06" db="UniProtKB">
        <authorList>
            <consortium name="WormBaseParasite"/>
        </authorList>
    </citation>
    <scope>IDENTIFICATION</scope>
</reference>
<sequence length="98" mass="11328">MPRVDIASDNMTTYRRNFIAAPFFKWLSLRRLQDFTLSRSKRCDSSQLNMNLQLGTYPCNVVFWVIIAFPLVYQRANGAGNFPSNDTHHRDELEGVVS</sequence>
<accession>A0A183UCH8</accession>
<dbReference type="AlphaFoldDB" id="A0A183UCH8"/>
<keyword evidence="1" id="KW-0472">Membrane</keyword>
<feature type="transmembrane region" description="Helical" evidence="1">
    <location>
        <begin position="54"/>
        <end position="73"/>
    </location>
</feature>
<evidence type="ECO:0000313" key="4">
    <source>
        <dbReference type="WBParaSite" id="TCNE_0000619801-mRNA-1"/>
    </source>
</evidence>
<evidence type="ECO:0000313" key="3">
    <source>
        <dbReference type="Proteomes" id="UP000050794"/>
    </source>
</evidence>
<protein>
    <submittedName>
        <fullName evidence="2 4">Uncharacterized protein</fullName>
    </submittedName>
</protein>
<reference evidence="2 3" key="2">
    <citation type="submission" date="2018-11" db="EMBL/GenBank/DDBJ databases">
        <authorList>
            <consortium name="Pathogen Informatics"/>
        </authorList>
    </citation>
    <scope>NUCLEOTIDE SEQUENCE [LARGE SCALE GENOMIC DNA]</scope>
</reference>
<dbReference type="EMBL" id="UYWY01019452">
    <property type="protein sequence ID" value="VDM37497.1"/>
    <property type="molecule type" value="Genomic_DNA"/>
</dbReference>
<proteinExistence type="predicted"/>
<keyword evidence="1" id="KW-1133">Transmembrane helix</keyword>
<gene>
    <name evidence="2" type="ORF">TCNE_LOCUS6198</name>
</gene>
<keyword evidence="1" id="KW-0812">Transmembrane</keyword>
<dbReference type="Proteomes" id="UP000050794">
    <property type="component" value="Unassembled WGS sequence"/>
</dbReference>
<evidence type="ECO:0000313" key="2">
    <source>
        <dbReference type="EMBL" id="VDM37497.1"/>
    </source>
</evidence>
<organism evidence="3 4">
    <name type="scientific">Toxocara canis</name>
    <name type="common">Canine roundworm</name>
    <dbReference type="NCBI Taxonomy" id="6265"/>
    <lineage>
        <taxon>Eukaryota</taxon>
        <taxon>Metazoa</taxon>
        <taxon>Ecdysozoa</taxon>
        <taxon>Nematoda</taxon>
        <taxon>Chromadorea</taxon>
        <taxon>Rhabditida</taxon>
        <taxon>Spirurina</taxon>
        <taxon>Ascaridomorpha</taxon>
        <taxon>Ascaridoidea</taxon>
        <taxon>Toxocaridae</taxon>
        <taxon>Toxocara</taxon>
    </lineage>
</organism>
<evidence type="ECO:0000256" key="1">
    <source>
        <dbReference type="SAM" id="Phobius"/>
    </source>
</evidence>
<dbReference type="WBParaSite" id="TCNE_0000619801-mRNA-1">
    <property type="protein sequence ID" value="TCNE_0000619801-mRNA-1"/>
    <property type="gene ID" value="TCNE_0000619801"/>
</dbReference>
<keyword evidence="3" id="KW-1185">Reference proteome</keyword>
<name>A0A183UCH8_TOXCA</name>